<evidence type="ECO:0000259" key="4">
    <source>
        <dbReference type="PROSITE" id="PS52002"/>
    </source>
</evidence>
<dbReference type="GO" id="GO:1990904">
    <property type="term" value="C:ribonucleoprotein complex"/>
    <property type="evidence" value="ECO:0007669"/>
    <property type="project" value="UniProtKB-KW"/>
</dbReference>
<keyword evidence="6" id="KW-1185">Reference proteome</keyword>
<dbReference type="InParanoid" id="A0A0N8VL46"/>
<dbReference type="GO" id="GO:0003723">
    <property type="term" value="F:RNA binding"/>
    <property type="evidence" value="ECO:0007669"/>
    <property type="project" value="InterPro"/>
</dbReference>
<dbReference type="CDD" id="cd01731">
    <property type="entry name" value="archaeal_Sm1"/>
    <property type="match status" value="1"/>
</dbReference>
<evidence type="ECO:0000256" key="2">
    <source>
        <dbReference type="ARBA" id="ARBA00021121"/>
    </source>
</evidence>
<dbReference type="FunCoup" id="A0A0N8VL46">
    <property type="interactions" value="103"/>
</dbReference>
<comment type="similarity">
    <text evidence="1">Belongs to the snRNP Sm proteins family.</text>
</comment>
<dbReference type="InterPro" id="IPR010920">
    <property type="entry name" value="LSM_dom_sf"/>
</dbReference>
<dbReference type="InterPro" id="IPR047575">
    <property type="entry name" value="Sm"/>
</dbReference>
<dbReference type="Proteomes" id="UP000050301">
    <property type="component" value="Unassembled WGS sequence"/>
</dbReference>
<dbReference type="AlphaFoldDB" id="A0A0N8VL46"/>
<dbReference type="PROSITE" id="PS52002">
    <property type="entry name" value="SM"/>
    <property type="match status" value="1"/>
</dbReference>
<dbReference type="PANTHER" id="PTHR11021">
    <property type="entry name" value="SMALL NUCLEAR RIBONUCLEOPROTEIN F SNRNP-F"/>
    <property type="match status" value="1"/>
</dbReference>
<dbReference type="NCBIfam" id="NF001963">
    <property type="entry name" value="PRK00737.1"/>
    <property type="match status" value="1"/>
</dbReference>
<evidence type="ECO:0000256" key="3">
    <source>
        <dbReference type="ARBA" id="ARBA00023274"/>
    </source>
</evidence>
<evidence type="ECO:0000313" key="6">
    <source>
        <dbReference type="Proteomes" id="UP000050301"/>
    </source>
</evidence>
<dbReference type="PANTHER" id="PTHR11021:SF0">
    <property type="entry name" value="SMALL NUCLEAR RIBONUCLEOPROTEIN F"/>
    <property type="match status" value="1"/>
</dbReference>
<dbReference type="InterPro" id="IPR001163">
    <property type="entry name" value="Sm_dom_euk/arc"/>
</dbReference>
<keyword evidence="3 5" id="KW-0687">Ribonucleoprotein</keyword>
<reference evidence="5 6" key="1">
    <citation type="submission" date="2015-09" db="EMBL/GenBank/DDBJ databases">
        <title>Heavy metals and arsenic resistance mechanisms in polyextremophilic archaea of the family Ferroplasmaceae.</title>
        <authorList>
            <person name="Bulaev A.G."/>
            <person name="Kanygina A.V."/>
        </authorList>
    </citation>
    <scope>NUCLEOTIDE SEQUENCE [LARGE SCALE GENOMIC DNA]</scope>
    <source>
        <strain evidence="5 6">BH2</strain>
    </source>
</reference>
<sequence length="87" mass="9642">MVKIMANNKPGFIARPMDTLKNSLEKNIMIDVKGSRSYSGILEGYDIYMNLVLKNVSETINGENKGVFDKMLLRGDNIIFISPSGGD</sequence>
<dbReference type="SMART" id="SM00651">
    <property type="entry name" value="Sm"/>
    <property type="match status" value="1"/>
</dbReference>
<feature type="domain" description="Sm" evidence="4">
    <location>
        <begin position="15"/>
        <end position="87"/>
    </location>
</feature>
<dbReference type="Gene3D" id="2.30.30.100">
    <property type="match status" value="1"/>
</dbReference>
<protein>
    <recommendedName>
        <fullName evidence="2">Putative snRNP Sm-like protein</fullName>
    </recommendedName>
</protein>
<proteinExistence type="inferred from homology"/>
<dbReference type="InterPro" id="IPR016487">
    <property type="entry name" value="Lsm6/sSmF"/>
</dbReference>
<dbReference type="GO" id="GO:0000398">
    <property type="term" value="P:mRNA splicing, via spliceosome"/>
    <property type="evidence" value="ECO:0007669"/>
    <property type="project" value="InterPro"/>
</dbReference>
<name>A0A0N8VL46_9ARCH</name>
<dbReference type="EMBL" id="LKBH01000125">
    <property type="protein sequence ID" value="KQB35508.1"/>
    <property type="molecule type" value="Genomic_DNA"/>
</dbReference>
<gene>
    <name evidence="5" type="ORF">AOG55_06335</name>
</gene>
<dbReference type="InterPro" id="IPR022901">
    <property type="entry name" value="snRNP_Sm-like_arc"/>
</dbReference>
<evidence type="ECO:0000256" key="1">
    <source>
        <dbReference type="ARBA" id="ARBA00006850"/>
    </source>
</evidence>
<organism evidence="5 6">
    <name type="scientific">Acidiplasma cupricumulans</name>
    <dbReference type="NCBI Taxonomy" id="312540"/>
    <lineage>
        <taxon>Archaea</taxon>
        <taxon>Methanobacteriati</taxon>
        <taxon>Thermoplasmatota</taxon>
        <taxon>Thermoplasmata</taxon>
        <taxon>Thermoplasmatales</taxon>
        <taxon>Ferroplasmaceae</taxon>
        <taxon>Acidiplasma</taxon>
    </lineage>
</organism>
<accession>A0A0N8VL46</accession>
<evidence type="ECO:0000313" key="5">
    <source>
        <dbReference type="EMBL" id="KQB35508.1"/>
    </source>
</evidence>
<comment type="caution">
    <text evidence="5">The sequence shown here is derived from an EMBL/GenBank/DDBJ whole genome shotgun (WGS) entry which is preliminary data.</text>
</comment>
<dbReference type="SUPFAM" id="SSF50182">
    <property type="entry name" value="Sm-like ribonucleoproteins"/>
    <property type="match status" value="1"/>
</dbReference>
<dbReference type="Pfam" id="PF01423">
    <property type="entry name" value="LSM"/>
    <property type="match status" value="1"/>
</dbReference>